<dbReference type="OrthoDB" id="997115at2"/>
<organism evidence="1 2">
    <name type="scientific">Marixanthomonas ophiurae</name>
    <dbReference type="NCBI Taxonomy" id="387659"/>
    <lineage>
        <taxon>Bacteria</taxon>
        <taxon>Pseudomonadati</taxon>
        <taxon>Bacteroidota</taxon>
        <taxon>Flavobacteriia</taxon>
        <taxon>Flavobacteriales</taxon>
        <taxon>Flavobacteriaceae</taxon>
        <taxon>Marixanthomonas</taxon>
    </lineage>
</organism>
<dbReference type="Pfam" id="PF20365">
    <property type="entry name" value="DUF6660"/>
    <property type="match status" value="1"/>
</dbReference>
<name>A0A3E1QDW7_9FLAO</name>
<dbReference type="InterPro" id="IPR046601">
    <property type="entry name" value="DUF6660"/>
</dbReference>
<gene>
    <name evidence="1" type="ORF">DZ858_10010</name>
</gene>
<protein>
    <submittedName>
        <fullName evidence="1">Uncharacterized protein</fullName>
    </submittedName>
</protein>
<dbReference type="EMBL" id="QVID01000001">
    <property type="protein sequence ID" value="RFN60348.1"/>
    <property type="molecule type" value="Genomic_DNA"/>
</dbReference>
<reference evidence="1 2" key="1">
    <citation type="journal article" date="2007" name="Int. J. Syst. Evol. Microbiol.">
        <title>Marixanthomonas ophiurae gen. nov., sp. nov., a marine bacterium of the family Flavobacteriaceae isolated from a deep-sea brittle star.</title>
        <authorList>
            <person name="Romanenko L.A."/>
            <person name="Uchino M."/>
            <person name="Frolova G.M."/>
            <person name="Mikhailov V.V."/>
        </authorList>
    </citation>
    <scope>NUCLEOTIDE SEQUENCE [LARGE SCALE GENOMIC DNA]</scope>
    <source>
        <strain evidence="1 2">KMM 3046</strain>
    </source>
</reference>
<dbReference type="Proteomes" id="UP000261082">
    <property type="component" value="Unassembled WGS sequence"/>
</dbReference>
<keyword evidence="2" id="KW-1185">Reference proteome</keyword>
<proteinExistence type="predicted"/>
<evidence type="ECO:0000313" key="1">
    <source>
        <dbReference type="EMBL" id="RFN60348.1"/>
    </source>
</evidence>
<sequence length="105" mass="11598">MKVLAVILSIYFLGLNVVPCSDTAPTQDDTQTEVVSTQDIDHDHQDSDDCTPFCQCHCCHVHTLDIGTAAFEPIAMDISNHIFLHFDSLGEDIPHTLLQPPRIPA</sequence>
<comment type="caution">
    <text evidence="1">The sequence shown here is derived from an EMBL/GenBank/DDBJ whole genome shotgun (WGS) entry which is preliminary data.</text>
</comment>
<evidence type="ECO:0000313" key="2">
    <source>
        <dbReference type="Proteomes" id="UP000261082"/>
    </source>
</evidence>
<dbReference type="AlphaFoldDB" id="A0A3E1QDW7"/>
<accession>A0A3E1QDW7</accession>
<dbReference type="RefSeq" id="WP_117159407.1">
    <property type="nucleotide sequence ID" value="NZ_QVID01000001.1"/>
</dbReference>